<reference evidence="2 3" key="1">
    <citation type="journal article" date="2013" name="Genome Announc.">
        <title>Genome Sequences of Three hpAfrica2 Strains of Helicobacter pylori.</title>
        <authorList>
            <person name="Duncan S.S."/>
            <person name="Bertoli M.T."/>
            <person name="Kersulyte D."/>
            <person name="Valk P.L."/>
            <person name="Tamma S."/>
            <person name="Segal I."/>
            <person name="McClain M.S."/>
            <person name="Cover T.L."/>
            <person name="Berg D.E."/>
        </authorList>
    </citation>
    <scope>NUCLEOTIDE SEQUENCE [LARGE SCALE GENOMIC DNA]</scope>
    <source>
        <strain evidence="2 3">SouthAfrica50</strain>
    </source>
</reference>
<feature type="chain" id="PRO_5004604846" evidence="1">
    <location>
        <begin position="22"/>
        <end position="79"/>
    </location>
</feature>
<organism evidence="2 3">
    <name type="scientific">Helicobacter pylori SouthAfrica50</name>
    <dbReference type="NCBI Taxonomy" id="1352357"/>
    <lineage>
        <taxon>Bacteria</taxon>
        <taxon>Pseudomonadati</taxon>
        <taxon>Campylobacterota</taxon>
        <taxon>Epsilonproteobacteria</taxon>
        <taxon>Campylobacterales</taxon>
        <taxon>Helicobacteraceae</taxon>
        <taxon>Helicobacter</taxon>
    </lineage>
</organism>
<evidence type="ECO:0000313" key="2">
    <source>
        <dbReference type="EMBL" id="EQD89410.1"/>
    </source>
</evidence>
<dbReference type="PATRIC" id="fig|1352357.3.peg.1699"/>
<evidence type="ECO:0000256" key="1">
    <source>
        <dbReference type="SAM" id="SignalP"/>
    </source>
</evidence>
<evidence type="ECO:0000313" key="3">
    <source>
        <dbReference type="Proteomes" id="UP000015816"/>
    </source>
</evidence>
<accession>T2SAV2</accession>
<sequence length="79" mass="8624">MKKNILNLALVGALSASFLMAKPAHNANATHNAKKTTDASAGVLATVDGRPITKSDFDMIKQRNPNFDFDKLKEKKKKP</sequence>
<proteinExistence type="predicted"/>
<gene>
    <name evidence="2" type="ORF">HPSA50_1736</name>
</gene>
<dbReference type="AlphaFoldDB" id="T2SAV2"/>
<dbReference type="Gene3D" id="1.10.8.1040">
    <property type="match status" value="1"/>
</dbReference>
<keyword evidence="1" id="KW-0732">Signal</keyword>
<name>T2SAV2_HELPX</name>
<protein>
    <submittedName>
        <fullName evidence="2">Uncharacterized protein</fullName>
    </submittedName>
</protein>
<dbReference type="Proteomes" id="UP000015816">
    <property type="component" value="Unassembled WGS sequence"/>
</dbReference>
<feature type="signal peptide" evidence="1">
    <location>
        <begin position="1"/>
        <end position="21"/>
    </location>
</feature>
<dbReference type="EMBL" id="AVNI01000002">
    <property type="protein sequence ID" value="EQD89410.1"/>
    <property type="molecule type" value="Genomic_DNA"/>
</dbReference>
<comment type="caution">
    <text evidence="2">The sequence shown here is derived from an EMBL/GenBank/DDBJ whole genome shotgun (WGS) entry which is preliminary data.</text>
</comment>